<evidence type="ECO:0000313" key="2">
    <source>
        <dbReference type="EMBL" id="DAA04169.1"/>
    </source>
</evidence>
<dbReference type="EMBL" id="BK002663">
    <property type="protein sequence ID" value="DAA04169.1"/>
    <property type="molecule type" value="Genomic_DNA"/>
</dbReference>
<sequence length="212" mass="24381">MWLLCISREFLSLVNLCAPEQGTGDPNRPLFHFDTCLRCGSLLLPHLHPTSGDLLLPLYHCTMWPGWLSRWLALTRCLFWEWRHFMRTTSTGGSHLRRPKMWASVNIQLAGFCHKWSADSQWQSKRRCLTSIWISINHPAGDGGWETETDLETGTHTSGTRLRLKECDYIIQINRGVRDRRRYESIGHVPMFGNDTTATAIVAVAMGEENRK</sequence>
<reference evidence="2" key="1">
    <citation type="journal article" date="2003" name="Genome Biol.">
        <title>An integrated gene annotation and transcriptional profiling approach towards the full gene content of the Drosophila genome.</title>
        <authorList>
            <person name="Hild M."/>
            <person name="Beckmann B."/>
            <person name="Haas S.A."/>
            <person name="Koch B."/>
            <person name="Solovyev V."/>
            <person name="Busold C."/>
            <person name="Fellenberg K."/>
            <person name="Boutros M."/>
            <person name="Vingron M."/>
            <person name="Sauer F."/>
            <person name="Hoheisel J.D."/>
            <person name="Paro R."/>
        </authorList>
    </citation>
    <scope>NUCLEOTIDE SEQUENCE</scope>
</reference>
<name>Q6IJQ3_DROME</name>
<feature type="signal peptide" evidence="1">
    <location>
        <begin position="1"/>
        <end position="24"/>
    </location>
</feature>
<feature type="chain" id="PRO_5004275835" evidence="1">
    <location>
        <begin position="25"/>
        <end position="212"/>
    </location>
</feature>
<keyword evidence="1" id="KW-0732">Signal</keyword>
<dbReference type="AlphaFoldDB" id="Q6IJQ3"/>
<evidence type="ECO:0000256" key="1">
    <source>
        <dbReference type="SAM" id="SignalP"/>
    </source>
</evidence>
<accession>Q6IJQ3</accession>
<protein>
    <submittedName>
        <fullName evidence="2">HDC14460</fullName>
    </submittedName>
</protein>
<proteinExistence type="predicted"/>
<gene>
    <name evidence="2" type="ORF">HDC14460</name>
</gene>
<organism evidence="2">
    <name type="scientific">Drosophila melanogaster</name>
    <name type="common">Fruit fly</name>
    <dbReference type="NCBI Taxonomy" id="7227"/>
    <lineage>
        <taxon>Eukaryota</taxon>
        <taxon>Metazoa</taxon>
        <taxon>Ecdysozoa</taxon>
        <taxon>Arthropoda</taxon>
        <taxon>Hexapoda</taxon>
        <taxon>Insecta</taxon>
        <taxon>Pterygota</taxon>
        <taxon>Neoptera</taxon>
        <taxon>Endopterygota</taxon>
        <taxon>Diptera</taxon>
        <taxon>Brachycera</taxon>
        <taxon>Muscomorpha</taxon>
        <taxon>Ephydroidea</taxon>
        <taxon>Drosophilidae</taxon>
        <taxon>Drosophila</taxon>
        <taxon>Sophophora</taxon>
    </lineage>
</organism>